<proteinExistence type="predicted"/>
<evidence type="ECO:0000256" key="1">
    <source>
        <dbReference type="SAM" id="MobiDB-lite"/>
    </source>
</evidence>
<feature type="region of interest" description="Disordered" evidence="1">
    <location>
        <begin position="1"/>
        <end position="29"/>
    </location>
</feature>
<dbReference type="Proteomes" id="UP000823399">
    <property type="component" value="Unassembled WGS sequence"/>
</dbReference>
<dbReference type="RefSeq" id="XP_041287663.1">
    <property type="nucleotide sequence ID" value="XM_041443649.1"/>
</dbReference>
<evidence type="ECO:0000259" key="2">
    <source>
        <dbReference type="Pfam" id="PF12770"/>
    </source>
</evidence>
<comment type="caution">
    <text evidence="3">The sequence shown here is derived from an EMBL/GenBank/DDBJ whole genome shotgun (WGS) entry which is preliminary data.</text>
</comment>
<dbReference type="AlphaFoldDB" id="A0A9P7JNT9"/>
<dbReference type="SUPFAM" id="SSF81901">
    <property type="entry name" value="HCP-like"/>
    <property type="match status" value="1"/>
</dbReference>
<reference evidence="3" key="1">
    <citation type="journal article" date="2020" name="New Phytol.">
        <title>Comparative genomics reveals dynamic genome evolution in host specialist ectomycorrhizal fungi.</title>
        <authorList>
            <person name="Lofgren L.A."/>
            <person name="Nguyen N.H."/>
            <person name="Vilgalys R."/>
            <person name="Ruytinx J."/>
            <person name="Liao H.L."/>
            <person name="Branco S."/>
            <person name="Kuo A."/>
            <person name="LaButti K."/>
            <person name="Lipzen A."/>
            <person name="Andreopoulos W."/>
            <person name="Pangilinan J."/>
            <person name="Riley R."/>
            <person name="Hundley H."/>
            <person name="Na H."/>
            <person name="Barry K."/>
            <person name="Grigoriev I.V."/>
            <person name="Stajich J.E."/>
            <person name="Kennedy P.G."/>
        </authorList>
    </citation>
    <scope>NUCLEOTIDE SEQUENCE</scope>
    <source>
        <strain evidence="3">FC423</strain>
    </source>
</reference>
<feature type="domain" description="CHAT" evidence="2">
    <location>
        <begin position="904"/>
        <end position="1148"/>
    </location>
</feature>
<dbReference type="Pfam" id="PF12770">
    <property type="entry name" value="CHAT"/>
    <property type="match status" value="1"/>
</dbReference>
<organism evidence="3 4">
    <name type="scientific">Suillus discolor</name>
    <dbReference type="NCBI Taxonomy" id="1912936"/>
    <lineage>
        <taxon>Eukaryota</taxon>
        <taxon>Fungi</taxon>
        <taxon>Dikarya</taxon>
        <taxon>Basidiomycota</taxon>
        <taxon>Agaricomycotina</taxon>
        <taxon>Agaricomycetes</taxon>
        <taxon>Agaricomycetidae</taxon>
        <taxon>Boletales</taxon>
        <taxon>Suillineae</taxon>
        <taxon>Suillaceae</taxon>
        <taxon>Suillus</taxon>
    </lineage>
</organism>
<dbReference type="InterPro" id="IPR011990">
    <property type="entry name" value="TPR-like_helical_dom_sf"/>
</dbReference>
<feature type="compositionally biased region" description="Basic and acidic residues" evidence="1">
    <location>
        <begin position="10"/>
        <end position="19"/>
    </location>
</feature>
<protein>
    <submittedName>
        <fullName evidence="3">CHAT domain-containing protein</fullName>
    </submittedName>
</protein>
<gene>
    <name evidence="3" type="ORF">F5147DRAFT_819664</name>
</gene>
<dbReference type="OrthoDB" id="9991317at2759"/>
<accession>A0A9P7JNT9</accession>
<sequence length="1190" mass="132102">MPLSTLADSSEIHVQRDLNPRPQSPTQPNSICSPHIITPIFPSHSSVVHHSARPRSSSFCSIATSWVAQKADISDLKASLSILSSHLFRDYHTLSTVISGKNLRVPSWRIPAGIYVFINVDSKRCWKSAISVSSSHQSVAWGDTVTLPSNASPALSIEIRASYELGRMLGGGEVIGKLQMSWDELINHGNHPFDLFFPPVRGVQPSITLRVAVVHAWDDQNGALFDSLVDCEIARDADAGHAQIASYKKSKNVSHLIYAMEHFQLVLNQCPVGHPDRATALTNLASVLLKGYIRNDPHPDHTLSLYNLTEALNCRHAKKGTAGDIREAAQLYHELLPLCPEGTYLRSIATGEIGVDYVIGGCNNLPKDASDEGIHLRRVVLELCPVGHRLRPRTLNELARAVQARFDQHGSIDDLDTSIQLGREAVSLCPEGHADRDTYLNNLAFSLLFRFRHQGNPNDLDETISLYEEALHLCHIEHKSRDCSLGNLGSALVARFEKRGDIEDMTRAINLCREALTLRPPGHPHRDTTLNNLALALKTRYNKSHVSEDLNEAIDWYRDSLRLRLDDPERHRTLHNLSSALCSRFTQAHKNEDVEEAISLCQESLAALSSLHPDRFCSYMNLQEAYLSRYRILHDPADLSLAVENFRFASRHSTEGFPQRIIGAFNWIVAAEQHDHGSVLEAYLTFFELLDAHLATRSSPTSRREAAAAFNDIRMLPVYAASCAIRCHNLPHAVELVEQGRGQQWSLASRLRTPVEDLESAHPALAHNYLELSNFISSAAQSSATITDRAVADRAAIEYRRLTRQWEAAVAEIRDLREFSRFLLPPLYADLQAAARQGPVIILIASEYSCSAIIVPTSGDPRHVPLPSVTLADLTNLKDRVARAIRHASTLGPKVPRNDLIVLLRTIWNEIMLPIINVLRHDLKLKYCRIWLCPTAAFTSIPLHAAHPFRTDPDGSRAQCLEDLYICSYTPTLSALVRSRQMMKKRVTPSFATIGQGQPGAGKGKALLAVDSELELVHKLVPATAKRTTISGDAATRAGALEALEQNTWVHLACHGKQDPKQPYNSHFVMRDEDLTLLDIMEIDIPNAEFAFLSACHTAVGDEETPDEVIHLAAGLQFSGFKSVIGTLWQVDDAVAKHVVKAFYENMFPDLKDGGVMDCTKAAWALNRATHAVKTTVPLEQRMVFVHIGV</sequence>
<keyword evidence="4" id="KW-1185">Reference proteome</keyword>
<name>A0A9P7JNT9_9AGAM</name>
<dbReference type="InterPro" id="IPR024983">
    <property type="entry name" value="CHAT_dom"/>
</dbReference>
<evidence type="ECO:0000313" key="4">
    <source>
        <dbReference type="Proteomes" id="UP000823399"/>
    </source>
</evidence>
<evidence type="ECO:0000313" key="3">
    <source>
        <dbReference type="EMBL" id="KAG2094850.1"/>
    </source>
</evidence>
<dbReference type="GeneID" id="64705908"/>
<dbReference type="Gene3D" id="1.25.40.10">
    <property type="entry name" value="Tetratricopeptide repeat domain"/>
    <property type="match status" value="2"/>
</dbReference>
<dbReference type="EMBL" id="JABBWM010000077">
    <property type="protein sequence ID" value="KAG2094850.1"/>
    <property type="molecule type" value="Genomic_DNA"/>
</dbReference>